<dbReference type="GO" id="GO:0016829">
    <property type="term" value="F:lyase activity"/>
    <property type="evidence" value="ECO:0007669"/>
    <property type="project" value="UniProtKB-KW"/>
</dbReference>
<comment type="caution">
    <text evidence="3">The sequence shown here is derived from an EMBL/GenBank/DDBJ whole genome shotgun (WGS) entry which is preliminary data.</text>
</comment>
<dbReference type="STRING" id="1121428.DESHY_30021"/>
<reference evidence="3 4" key="1">
    <citation type="journal article" date="2013" name="Genome Announc.">
        <title>Genome Sequence of the Sulfate-Reducing Bacterium Desulfotomaculum hydrothermale Lam5(T).</title>
        <authorList>
            <person name="Amin O."/>
            <person name="Fardeau M.L."/>
            <person name="Valette O."/>
            <person name="Hirschler-Rea A."/>
            <person name="Barbe V."/>
            <person name="Medigue C."/>
            <person name="Vacherie B."/>
            <person name="Ollivier B."/>
            <person name="Bertin P.N."/>
            <person name="Dolla A."/>
        </authorList>
    </citation>
    <scope>NUCLEOTIDE SEQUENCE [LARGE SCALE GENOMIC DNA]</scope>
    <source>
        <strain evidence="4">Lam5 / DSM 18033</strain>
    </source>
</reference>
<evidence type="ECO:0000256" key="2">
    <source>
        <dbReference type="ARBA" id="ARBA00023239"/>
    </source>
</evidence>
<name>K8EI88_9FIRM</name>
<evidence type="ECO:0008006" key="5">
    <source>
        <dbReference type="Google" id="ProtNLM"/>
    </source>
</evidence>
<dbReference type="EMBL" id="CAOS01000010">
    <property type="protein sequence ID" value="CCO08331.1"/>
    <property type="molecule type" value="Genomic_DNA"/>
</dbReference>
<dbReference type="Pfam" id="PF01969">
    <property type="entry name" value="Ni_insertion"/>
    <property type="match status" value="1"/>
</dbReference>
<gene>
    <name evidence="3" type="ORF">DESHY_30021</name>
</gene>
<evidence type="ECO:0000256" key="1">
    <source>
        <dbReference type="ARBA" id="ARBA00022596"/>
    </source>
</evidence>
<dbReference type="AlphaFoldDB" id="K8EI88"/>
<evidence type="ECO:0000313" key="3">
    <source>
        <dbReference type="EMBL" id="CCO08331.1"/>
    </source>
</evidence>
<dbReference type="RefSeq" id="WP_008411711.1">
    <property type="nucleotide sequence ID" value="NZ_CAOS01000010.1"/>
</dbReference>
<accession>K8EI88</accession>
<evidence type="ECO:0000313" key="4">
    <source>
        <dbReference type="Proteomes" id="UP000009315"/>
    </source>
</evidence>
<dbReference type="eggNOG" id="COG1641">
    <property type="taxonomic scope" value="Bacteria"/>
</dbReference>
<proteinExistence type="predicted"/>
<dbReference type="PANTHER" id="PTHR36566">
    <property type="entry name" value="NICKEL INSERTION PROTEIN-RELATED"/>
    <property type="match status" value="1"/>
</dbReference>
<keyword evidence="2" id="KW-0456">Lyase</keyword>
<keyword evidence="4" id="KW-1185">Reference proteome</keyword>
<protein>
    <recommendedName>
        <fullName evidence="5">TIGR00299 family protein</fullName>
    </recommendedName>
</protein>
<dbReference type="Proteomes" id="UP000009315">
    <property type="component" value="Unassembled WGS sequence"/>
</dbReference>
<keyword evidence="1" id="KW-0533">Nickel</keyword>
<organism evidence="3 4">
    <name type="scientific">Desulforamulus hydrothermalis Lam5 = DSM 18033</name>
    <dbReference type="NCBI Taxonomy" id="1121428"/>
    <lineage>
        <taxon>Bacteria</taxon>
        <taxon>Bacillati</taxon>
        <taxon>Bacillota</taxon>
        <taxon>Clostridia</taxon>
        <taxon>Eubacteriales</taxon>
        <taxon>Peptococcaceae</taxon>
        <taxon>Desulforamulus</taxon>
    </lineage>
</organism>
<dbReference type="Gene3D" id="3.10.20.300">
    <property type="entry name" value="mk0293 like domain"/>
    <property type="match status" value="1"/>
</dbReference>
<sequence length="394" mass="43287">MHILYIDACCGLSLDRLLGALLQLNVKQDVWHRQLAGLNIKGYKLSISEINEYGITATCAAVSVEQKDAFYPVGEIMDLLENSSLSDRTKKLCAETVITLDQAHCRVTGQPWSAPARQDTLINLILLVGIALCLEQLAVNKVFLPSLTLGTGLLKAADVWQPLPDPVTAELIKGLPVQWSPAADHLVTPMAAALAKVLVDEFAAPPLMIPLAIGYGLDRRRRPLPGLLRVVLGQVIDHTGQLEKIATIETNIDDMNPEIYPYIMDILLKKGALDVFLTPLIMKKGRPGSKLTVLCRPGDIKMLADIVLRETSSLGLRISYQDRITAWREVTKVTTRYGAIGVKIARRQAGAPVLRVTPEYEDCQAAAAAYGVPISQVYQEAYREAEKLITKDYL</sequence>
<dbReference type="InterPro" id="IPR002822">
    <property type="entry name" value="Ni_insertion"/>
</dbReference>
<dbReference type="Gene3D" id="3.30.70.1380">
    <property type="entry name" value="Transcriptional regulatory protein pf0864 domain like"/>
    <property type="match status" value="1"/>
</dbReference>
<dbReference type="PANTHER" id="PTHR36566:SF1">
    <property type="entry name" value="PYRIDINIUM-3,5-BISTHIOCARBOXYLIC ACID MONONUCLEOTIDE NICKEL INSERTION PROTEIN"/>
    <property type="match status" value="1"/>
</dbReference>